<dbReference type="Pfam" id="PF02348">
    <property type="entry name" value="CTP_transf_3"/>
    <property type="match status" value="1"/>
</dbReference>
<dbReference type="PANTHER" id="PTHR21485:SF6">
    <property type="entry name" value="N-ACYLNEURAMINATE CYTIDYLYLTRANSFERASE-RELATED"/>
    <property type="match status" value="1"/>
</dbReference>
<proteinExistence type="predicted"/>
<name>A0A0G0TR98_9BACT</name>
<dbReference type="AlphaFoldDB" id="A0A0G0TR98"/>
<dbReference type="PANTHER" id="PTHR21485">
    <property type="entry name" value="HAD SUPERFAMILY MEMBERS CMAS AND KDSC"/>
    <property type="match status" value="1"/>
</dbReference>
<keyword evidence="1" id="KW-0548">Nucleotidyltransferase</keyword>
<dbReference type="SUPFAM" id="SSF53448">
    <property type="entry name" value="Nucleotide-diphospho-sugar transferases"/>
    <property type="match status" value="1"/>
</dbReference>
<dbReference type="InterPro" id="IPR003329">
    <property type="entry name" value="Cytidylyl_trans"/>
</dbReference>
<comment type="caution">
    <text evidence="1">The sequence shown here is derived from an EMBL/GenBank/DDBJ whole genome shotgun (WGS) entry which is preliminary data.</text>
</comment>
<dbReference type="InterPro" id="IPR050793">
    <property type="entry name" value="CMP-NeuNAc_synthase"/>
</dbReference>
<dbReference type="GO" id="GO:0008781">
    <property type="term" value="F:N-acylneuraminate cytidylyltransferase activity"/>
    <property type="evidence" value="ECO:0007669"/>
    <property type="project" value="TreeGrafter"/>
</dbReference>
<dbReference type="CDD" id="cd02513">
    <property type="entry name" value="CMP-NeuAc_Synthase"/>
    <property type="match status" value="1"/>
</dbReference>
<reference evidence="1 2" key="1">
    <citation type="journal article" date="2015" name="Nature">
        <title>rRNA introns, odd ribosomes, and small enigmatic genomes across a large radiation of phyla.</title>
        <authorList>
            <person name="Brown C.T."/>
            <person name="Hug L.A."/>
            <person name="Thomas B.C."/>
            <person name="Sharon I."/>
            <person name="Castelle C.J."/>
            <person name="Singh A."/>
            <person name="Wilkins M.J."/>
            <person name="Williams K.H."/>
            <person name="Banfield J.F."/>
        </authorList>
    </citation>
    <scope>NUCLEOTIDE SEQUENCE [LARGE SCALE GENOMIC DNA]</scope>
</reference>
<gene>
    <name evidence="1" type="ORF">UU24_C0006G0008</name>
</gene>
<accession>A0A0G0TR98</accession>
<dbReference type="Gene3D" id="3.90.550.10">
    <property type="entry name" value="Spore Coat Polysaccharide Biosynthesis Protein SpsA, Chain A"/>
    <property type="match status" value="1"/>
</dbReference>
<keyword evidence="1" id="KW-0808">Transferase</keyword>
<sequence length="241" mass="27830">MYQKHKILGFIGARGGSKGIQDKNIAPFCDKPLIAWTMEAARNSKYLDRTIVSTDSPKIFEIAKKFGADVPFLRPSRLAKDHTPVQPAISHALEWIKKNDMEIYDIVVLLQPTSPLRTHIHIDHALEFYFKNRKSLRDTLVSVIRAPQKMGWLLKETSLGYVKDCFDILKTNQRQSLSNFYYSNGAIFITPIYSHKHIQFYTNRTLPYVMPPEVSIDIDTDKDFKIAKNSMVRLLNSKKHF</sequence>
<dbReference type="InterPro" id="IPR029044">
    <property type="entry name" value="Nucleotide-diphossugar_trans"/>
</dbReference>
<dbReference type="EMBL" id="LBZW01000006">
    <property type="protein sequence ID" value="KKR79514.1"/>
    <property type="molecule type" value="Genomic_DNA"/>
</dbReference>
<dbReference type="Proteomes" id="UP000034749">
    <property type="component" value="Unassembled WGS sequence"/>
</dbReference>
<evidence type="ECO:0000313" key="1">
    <source>
        <dbReference type="EMBL" id="KKR79514.1"/>
    </source>
</evidence>
<protein>
    <submittedName>
        <fullName evidence="1">Acylneuraminate cytidylyltransferase</fullName>
    </submittedName>
</protein>
<evidence type="ECO:0000313" key="2">
    <source>
        <dbReference type="Proteomes" id="UP000034749"/>
    </source>
</evidence>
<organism evidence="1 2">
    <name type="scientific">Candidatus Nomurabacteria bacterium GW2011_GWA2_40_9</name>
    <dbReference type="NCBI Taxonomy" id="1618734"/>
    <lineage>
        <taxon>Bacteria</taxon>
        <taxon>Candidatus Nomuraibacteriota</taxon>
    </lineage>
</organism>
<dbReference type="PATRIC" id="fig|1618734.3.peg.218"/>